<evidence type="ECO:0000256" key="1">
    <source>
        <dbReference type="SAM" id="SignalP"/>
    </source>
</evidence>
<sequence length="169" mass="18694">MHGRTCSEAVFVALLTLSVVCTTGGSALTITAKGTGPCEIQTRGESEHNVTRLQMLREEEESKYGSNGIFIIQEPVDFGLTIVKVNASGYCTVNQRTEQPFHLLLAIYEGQRRVEVEEVPAECDSSTNDTETILCHVQLDTNRFVPANRSIGILFNHRCSARVNRCSCR</sequence>
<feature type="signal peptide" evidence="1">
    <location>
        <begin position="1"/>
        <end position="27"/>
    </location>
</feature>
<evidence type="ECO:0000313" key="2">
    <source>
        <dbReference type="EMBL" id="CAI8003972.1"/>
    </source>
</evidence>
<protein>
    <submittedName>
        <fullName evidence="2">Uncharacterized protein</fullName>
    </submittedName>
</protein>
<accession>A0AA35W7E3</accession>
<evidence type="ECO:0000313" key="3">
    <source>
        <dbReference type="Proteomes" id="UP001174909"/>
    </source>
</evidence>
<organism evidence="2 3">
    <name type="scientific">Geodia barretti</name>
    <name type="common">Barrett's horny sponge</name>
    <dbReference type="NCBI Taxonomy" id="519541"/>
    <lineage>
        <taxon>Eukaryota</taxon>
        <taxon>Metazoa</taxon>
        <taxon>Porifera</taxon>
        <taxon>Demospongiae</taxon>
        <taxon>Heteroscleromorpha</taxon>
        <taxon>Tetractinellida</taxon>
        <taxon>Astrophorina</taxon>
        <taxon>Geodiidae</taxon>
        <taxon>Geodia</taxon>
    </lineage>
</organism>
<dbReference type="Proteomes" id="UP001174909">
    <property type="component" value="Unassembled WGS sequence"/>
</dbReference>
<proteinExistence type="predicted"/>
<feature type="non-terminal residue" evidence="2">
    <location>
        <position position="169"/>
    </location>
</feature>
<feature type="chain" id="PRO_5041271455" evidence="1">
    <location>
        <begin position="28"/>
        <end position="169"/>
    </location>
</feature>
<reference evidence="2" key="1">
    <citation type="submission" date="2023-03" db="EMBL/GenBank/DDBJ databases">
        <authorList>
            <person name="Steffen K."/>
            <person name="Cardenas P."/>
        </authorList>
    </citation>
    <scope>NUCLEOTIDE SEQUENCE</scope>
</reference>
<keyword evidence="1" id="KW-0732">Signal</keyword>
<dbReference type="AlphaFoldDB" id="A0AA35W7E3"/>
<gene>
    <name evidence="2" type="ORF">GBAR_LOCUS3808</name>
</gene>
<dbReference type="EMBL" id="CASHTH010000549">
    <property type="protein sequence ID" value="CAI8003972.1"/>
    <property type="molecule type" value="Genomic_DNA"/>
</dbReference>
<comment type="caution">
    <text evidence="2">The sequence shown here is derived from an EMBL/GenBank/DDBJ whole genome shotgun (WGS) entry which is preliminary data.</text>
</comment>
<keyword evidence="3" id="KW-1185">Reference proteome</keyword>
<name>A0AA35W7E3_GEOBA</name>